<feature type="domain" description="Dienelactone hydrolase" evidence="1">
    <location>
        <begin position="67"/>
        <end position="269"/>
    </location>
</feature>
<dbReference type="OrthoDB" id="9771666at2"/>
<dbReference type="PROSITE" id="PS51318">
    <property type="entry name" value="TAT"/>
    <property type="match status" value="1"/>
</dbReference>
<protein>
    <submittedName>
        <fullName evidence="2">Carboxymethylenebutenolidase</fullName>
    </submittedName>
</protein>
<organism evidence="2 3">
    <name type="scientific">Pseudoxanthobacter soli DSM 19599</name>
    <dbReference type="NCBI Taxonomy" id="1123029"/>
    <lineage>
        <taxon>Bacteria</taxon>
        <taxon>Pseudomonadati</taxon>
        <taxon>Pseudomonadota</taxon>
        <taxon>Alphaproteobacteria</taxon>
        <taxon>Hyphomicrobiales</taxon>
        <taxon>Segnochrobactraceae</taxon>
        <taxon>Pseudoxanthobacter</taxon>
    </lineage>
</organism>
<gene>
    <name evidence="2" type="ORF">SAMN02745172_00269</name>
</gene>
<evidence type="ECO:0000313" key="3">
    <source>
        <dbReference type="Proteomes" id="UP000186406"/>
    </source>
</evidence>
<dbReference type="PANTHER" id="PTHR46623">
    <property type="entry name" value="CARBOXYMETHYLENEBUTENOLIDASE-RELATED"/>
    <property type="match status" value="1"/>
</dbReference>
<dbReference type="STRING" id="1123029.SAMN02745172_00269"/>
<evidence type="ECO:0000259" key="1">
    <source>
        <dbReference type="Pfam" id="PF01738"/>
    </source>
</evidence>
<dbReference type="Pfam" id="PF01738">
    <property type="entry name" value="DLH"/>
    <property type="match status" value="1"/>
</dbReference>
<dbReference type="PANTHER" id="PTHR46623:SF6">
    <property type="entry name" value="ALPHA_BETA-HYDROLASES SUPERFAMILY PROTEIN"/>
    <property type="match status" value="1"/>
</dbReference>
<dbReference type="InterPro" id="IPR006311">
    <property type="entry name" value="TAT_signal"/>
</dbReference>
<dbReference type="Proteomes" id="UP000186406">
    <property type="component" value="Unassembled WGS sequence"/>
</dbReference>
<proteinExistence type="predicted"/>
<dbReference type="GO" id="GO:0016787">
    <property type="term" value="F:hydrolase activity"/>
    <property type="evidence" value="ECO:0007669"/>
    <property type="project" value="InterPro"/>
</dbReference>
<dbReference type="Gene3D" id="3.40.50.1820">
    <property type="entry name" value="alpha/beta hydrolase"/>
    <property type="match status" value="1"/>
</dbReference>
<dbReference type="InterPro" id="IPR051049">
    <property type="entry name" value="Dienelactone_hydrolase-like"/>
</dbReference>
<keyword evidence="3" id="KW-1185">Reference proteome</keyword>
<sequence>MCTLDGCGESAKMPPLVITPTDRRAFLAGLAALPLAAVLSDSALAQAAAAKAEPFTFQTMGNRKASGVIAKPAQWPAPAVVLVHEWWGLNDQIKAVAVELANQGYVAIAIDLYGKPATTDPAVAKQMMSSLDTEAALDVMASTIYWARDQTFVNGKVGTVGWCFGGAWSLNASMAAPVDATVIYYGNVERSVNQLRSLMGPVIGHFGTKDTSIPESMVKQFAENMQAADKSLTVYWYDADHAFANPTGARYDAADAAQAWERTLAFFQANLTT</sequence>
<dbReference type="SUPFAM" id="SSF53474">
    <property type="entry name" value="alpha/beta-Hydrolases"/>
    <property type="match status" value="1"/>
</dbReference>
<name>A0A1M7Z5Z8_9HYPH</name>
<evidence type="ECO:0000313" key="2">
    <source>
        <dbReference type="EMBL" id="SHO60367.1"/>
    </source>
</evidence>
<dbReference type="InterPro" id="IPR002925">
    <property type="entry name" value="Dienelactn_hydro"/>
</dbReference>
<dbReference type="AlphaFoldDB" id="A0A1M7Z5Z8"/>
<dbReference type="RefSeq" id="WP_073625402.1">
    <property type="nucleotide sequence ID" value="NZ_FRXO01000001.1"/>
</dbReference>
<dbReference type="InterPro" id="IPR029058">
    <property type="entry name" value="AB_hydrolase_fold"/>
</dbReference>
<reference evidence="2 3" key="1">
    <citation type="submission" date="2016-12" db="EMBL/GenBank/DDBJ databases">
        <authorList>
            <person name="Song W.-J."/>
            <person name="Kurnit D.M."/>
        </authorList>
    </citation>
    <scope>NUCLEOTIDE SEQUENCE [LARGE SCALE GENOMIC DNA]</scope>
    <source>
        <strain evidence="2 3">DSM 19599</strain>
    </source>
</reference>
<dbReference type="EMBL" id="FRXO01000001">
    <property type="protein sequence ID" value="SHO60367.1"/>
    <property type="molecule type" value="Genomic_DNA"/>
</dbReference>
<accession>A0A1M7Z5Z8</accession>